<keyword evidence="6" id="KW-0963">Cytoplasm</keyword>
<dbReference type="OrthoDB" id="289162at2759"/>
<dbReference type="InterPro" id="IPR027417">
    <property type="entry name" value="P-loop_NTPase"/>
</dbReference>
<evidence type="ECO:0000256" key="4">
    <source>
        <dbReference type="ARBA" id="ARBA00007573"/>
    </source>
</evidence>
<sequence>MGFQKSNAPVAIGRGPSRSQLPSNFSVARKDAVVSDLPVRSSPRTAHKCISTGSASFDLLLGHSGLPLGSIVFIEEEGNTDFASVLLRSNATQGCLDPHTKVLVFGVPKTWTSDLPAEKPSADQQEHPTRSMTAQDMRIAWRYQALAATNVDASSNTSLVRRLDLSKKLDPSKIRGSLTTSSTTQSETMLNEICKMVAENPGNIIRVLIPQFLNPALYSSTFRQPQEYIISFLLKLREFCNKYKEQLTIMFTISLSLYPRDSSLTSWIERMSDAVVHIEPFKSRANDAVVSQTKFQGIINVYRLPILSSRGSMEESIYEHAFRISRSGFEIEEWSIPVDVEANDADSSGKSTSLDY</sequence>
<comment type="pathway">
    <text evidence="3">tRNA modification; 5-methoxycarbonylmethyl-2-thiouridine-tRNA biosynthesis.</text>
</comment>
<comment type="subcellular location">
    <subcellularLocation>
        <location evidence="2">Cytoplasm</location>
    </subcellularLocation>
    <subcellularLocation>
        <location evidence="1">Nucleus</location>
    </subcellularLocation>
</comment>
<dbReference type="PANTHER" id="PTHR12896:SF1">
    <property type="entry name" value="ELONGATOR COMPLEX PROTEIN 4"/>
    <property type="match status" value="1"/>
</dbReference>
<dbReference type="EMBL" id="KV453843">
    <property type="protein sequence ID" value="ODV89019.1"/>
    <property type="molecule type" value="Genomic_DNA"/>
</dbReference>
<dbReference type="GO" id="GO:0008023">
    <property type="term" value="C:transcription elongation factor complex"/>
    <property type="evidence" value="ECO:0007669"/>
    <property type="project" value="TreeGrafter"/>
</dbReference>
<dbReference type="GO" id="GO:0002098">
    <property type="term" value="P:tRNA wobble uridine modification"/>
    <property type="evidence" value="ECO:0007669"/>
    <property type="project" value="InterPro"/>
</dbReference>
<organism evidence="10 11">
    <name type="scientific">Tortispora caseinolytica NRRL Y-17796</name>
    <dbReference type="NCBI Taxonomy" id="767744"/>
    <lineage>
        <taxon>Eukaryota</taxon>
        <taxon>Fungi</taxon>
        <taxon>Dikarya</taxon>
        <taxon>Ascomycota</taxon>
        <taxon>Saccharomycotina</taxon>
        <taxon>Trigonopsidomycetes</taxon>
        <taxon>Trigonopsidales</taxon>
        <taxon>Trigonopsidaceae</taxon>
        <taxon>Tortispora</taxon>
    </lineage>
</organism>
<evidence type="ECO:0000256" key="2">
    <source>
        <dbReference type="ARBA" id="ARBA00004496"/>
    </source>
</evidence>
<dbReference type="PANTHER" id="PTHR12896">
    <property type="entry name" value="PAX6 NEIGHBOR PROTEIN PAXNEB"/>
    <property type="match status" value="1"/>
</dbReference>
<name>A0A1E4TBA3_9ASCO</name>
<proteinExistence type="inferred from homology"/>
<reference evidence="11" key="1">
    <citation type="submission" date="2016-02" db="EMBL/GenBank/DDBJ databases">
        <title>Comparative genomics of biotechnologically important yeasts.</title>
        <authorList>
            <consortium name="DOE Joint Genome Institute"/>
            <person name="Riley R."/>
            <person name="Haridas S."/>
            <person name="Wolfe K.H."/>
            <person name="Lopes M.R."/>
            <person name="Hittinger C.T."/>
            <person name="Goker M."/>
            <person name="Salamov A."/>
            <person name="Wisecaver J."/>
            <person name="Long T.M."/>
            <person name="Aerts A.L."/>
            <person name="Barry K."/>
            <person name="Choi C."/>
            <person name="Clum A."/>
            <person name="Coughlan A.Y."/>
            <person name="Deshpande S."/>
            <person name="Douglass A.P."/>
            <person name="Hanson S.J."/>
            <person name="Klenk H.-P."/>
            <person name="Labutti K."/>
            <person name="Lapidus A."/>
            <person name="Lindquist E."/>
            <person name="Lipzen A."/>
            <person name="Meier-Kolthoff J.P."/>
            <person name="Ohm R.A."/>
            <person name="Otillar R.P."/>
            <person name="Pangilinan J."/>
            <person name="Peng Y."/>
            <person name="Rokas A."/>
            <person name="Rosa C.A."/>
            <person name="Scheuner C."/>
            <person name="Sibirny A.A."/>
            <person name="Slot J.C."/>
            <person name="Stielow J.B."/>
            <person name="Sun H."/>
            <person name="Kurtzman C.P."/>
            <person name="Blackwell M."/>
            <person name="Jeffries T.W."/>
            <person name="Grigoriev I.V."/>
        </authorList>
    </citation>
    <scope>NUCLEOTIDE SEQUENCE [LARGE SCALE GENOMIC DNA]</scope>
    <source>
        <strain evidence="11">NRRL Y-17796</strain>
    </source>
</reference>
<keyword evidence="8" id="KW-0539">Nucleus</keyword>
<accession>A0A1E4TBA3</accession>
<evidence type="ECO:0000256" key="8">
    <source>
        <dbReference type="ARBA" id="ARBA00023242"/>
    </source>
</evidence>
<dbReference type="Proteomes" id="UP000095023">
    <property type="component" value="Unassembled WGS sequence"/>
</dbReference>
<evidence type="ECO:0000313" key="10">
    <source>
        <dbReference type="EMBL" id="ODV89019.1"/>
    </source>
</evidence>
<protein>
    <recommendedName>
        <fullName evidence="5">Elongator complex protein 4</fullName>
    </recommendedName>
</protein>
<keyword evidence="7" id="KW-0819">tRNA processing</keyword>
<evidence type="ECO:0000256" key="9">
    <source>
        <dbReference type="SAM" id="MobiDB-lite"/>
    </source>
</evidence>
<evidence type="ECO:0000313" key="11">
    <source>
        <dbReference type="Proteomes" id="UP000095023"/>
    </source>
</evidence>
<dbReference type="UniPathway" id="UPA00988"/>
<dbReference type="Pfam" id="PF05625">
    <property type="entry name" value="PAXNEB"/>
    <property type="match status" value="1"/>
</dbReference>
<dbReference type="CDD" id="cd19494">
    <property type="entry name" value="Elp4"/>
    <property type="match status" value="1"/>
</dbReference>
<dbReference type="AlphaFoldDB" id="A0A1E4TBA3"/>
<dbReference type="GO" id="GO:0005737">
    <property type="term" value="C:cytoplasm"/>
    <property type="evidence" value="ECO:0007669"/>
    <property type="project" value="UniProtKB-SubCell"/>
</dbReference>
<dbReference type="Gene3D" id="3.40.50.300">
    <property type="entry name" value="P-loop containing nucleotide triphosphate hydrolases"/>
    <property type="match status" value="1"/>
</dbReference>
<keyword evidence="11" id="KW-1185">Reference proteome</keyword>
<evidence type="ECO:0000256" key="1">
    <source>
        <dbReference type="ARBA" id="ARBA00004123"/>
    </source>
</evidence>
<evidence type="ECO:0000256" key="5">
    <source>
        <dbReference type="ARBA" id="ARBA00020265"/>
    </source>
</evidence>
<dbReference type="InterPro" id="IPR008728">
    <property type="entry name" value="Elongator_complex_protein_4"/>
</dbReference>
<evidence type="ECO:0000256" key="3">
    <source>
        <dbReference type="ARBA" id="ARBA00005043"/>
    </source>
</evidence>
<feature type="region of interest" description="Disordered" evidence="9">
    <location>
        <begin position="1"/>
        <end position="23"/>
    </location>
</feature>
<evidence type="ECO:0000256" key="7">
    <source>
        <dbReference type="ARBA" id="ARBA00022694"/>
    </source>
</evidence>
<comment type="similarity">
    <text evidence="4">Belongs to the ELP4 family.</text>
</comment>
<dbReference type="GO" id="GO:0033588">
    <property type="term" value="C:elongator holoenzyme complex"/>
    <property type="evidence" value="ECO:0007669"/>
    <property type="project" value="InterPro"/>
</dbReference>
<gene>
    <name evidence="10" type="ORF">CANCADRAFT_3656</name>
</gene>
<evidence type="ECO:0000256" key="6">
    <source>
        <dbReference type="ARBA" id="ARBA00022490"/>
    </source>
</evidence>